<keyword evidence="2" id="KW-1185">Reference proteome</keyword>
<proteinExistence type="predicted"/>
<organism evidence="1 2">
    <name type="scientific">Moorena producens 3L</name>
    <dbReference type="NCBI Taxonomy" id="489825"/>
    <lineage>
        <taxon>Bacteria</taxon>
        <taxon>Bacillati</taxon>
        <taxon>Cyanobacteriota</taxon>
        <taxon>Cyanophyceae</taxon>
        <taxon>Coleofasciculales</taxon>
        <taxon>Coleofasciculaceae</taxon>
        <taxon>Moorena</taxon>
    </lineage>
</organism>
<protein>
    <submittedName>
        <fullName evidence="1">Uncharacterized protein</fullName>
    </submittedName>
</protein>
<dbReference type="Proteomes" id="UP000003959">
    <property type="component" value="Unassembled WGS sequence"/>
</dbReference>
<name>F4XK95_9CYAN</name>
<dbReference type="AlphaFoldDB" id="F4XK95"/>
<dbReference type="HOGENOM" id="CLU_3009337_0_0_3"/>
<evidence type="ECO:0000313" key="1">
    <source>
        <dbReference type="EMBL" id="EGJ35054.1"/>
    </source>
</evidence>
<reference evidence="2" key="1">
    <citation type="journal article" date="2011" name="Proc. Natl. Acad. Sci. U.S.A.">
        <title>Genomic insights into the physiology and ecology of the marine filamentous cyanobacterium Lyngbya majuscula.</title>
        <authorList>
            <person name="Jones A.C."/>
            <person name="Monroe E.A."/>
            <person name="Podell S."/>
            <person name="Hess W.R."/>
            <person name="Klages S."/>
            <person name="Esquenazi E."/>
            <person name="Niessen S."/>
            <person name="Hoover H."/>
            <person name="Rothmann M."/>
            <person name="Lasken R.S."/>
            <person name="Yates J.R.III."/>
            <person name="Reinhardt R."/>
            <person name="Kube M."/>
            <person name="Burkart M.D."/>
            <person name="Allen E.E."/>
            <person name="Dorrestein P.C."/>
            <person name="Gerwick W.H."/>
            <person name="Gerwick L."/>
        </authorList>
    </citation>
    <scope>NUCLEOTIDE SEQUENCE [LARGE SCALE GENOMIC DNA]</scope>
    <source>
        <strain evidence="2">3L</strain>
    </source>
</reference>
<gene>
    <name evidence="1" type="ORF">LYNGBM3L_11090</name>
</gene>
<accession>F4XK95</accession>
<evidence type="ECO:0000313" key="2">
    <source>
        <dbReference type="Proteomes" id="UP000003959"/>
    </source>
</evidence>
<dbReference type="EMBL" id="GL890825">
    <property type="protein sequence ID" value="EGJ35054.1"/>
    <property type="molecule type" value="Genomic_DNA"/>
</dbReference>
<sequence>MEVRSHQLIGLGLWATLREWPRYSIGRLKLPHFEGRCTFREIIGGGMKEIEQWEER</sequence>